<keyword evidence="3" id="KW-1185">Reference proteome</keyword>
<gene>
    <name evidence="2" type="ORF">Tchl_0206</name>
</gene>
<organism evidence="2 3">
    <name type="scientific">Thauera chlorobenzoica</name>
    <dbReference type="NCBI Taxonomy" id="96773"/>
    <lineage>
        <taxon>Bacteria</taxon>
        <taxon>Pseudomonadati</taxon>
        <taxon>Pseudomonadota</taxon>
        <taxon>Betaproteobacteria</taxon>
        <taxon>Rhodocyclales</taxon>
        <taxon>Zoogloeaceae</taxon>
        <taxon>Thauera</taxon>
    </lineage>
</organism>
<sequence>MHAATLSTYKAPSSLRVTVTNVPPRHFCDRRLQTRAGAGGTFRKGAKIGVKCRTPVATMSSGDAGSGLLPAGIQAASVQHPAPAAAHRKASSAPTRTGRVLLPRRSLLPARHRRHRAPDLMLGDPVGNGLQSLRQRIGEGLTLCRAQRPVRHGMAKPLIDLERGLPGRGGELMDRPQQGLYVGRIAQRPPAVPRVRDPAQKPRTPDAAVRALLIPMWVHPHHRREEILGVVEFDVDAGHHLADQLAHAPGLRDSFQIQWQARHRLENPRQDRFDPRLPPAHDQRRQKAMQAVDRERGAHPLDRRQQGIQFFEFGFCHRRGRLLVRAPILLSRSISVPTRGTASFVGKCHTARRHRSRKDLSTAPLTSLSPSAGDKVCVKSACSITARENDVNAQNTTGELQGIGARVWCSTWRANRVAAG</sequence>
<dbReference type="EMBL" id="CP018839">
    <property type="protein sequence ID" value="APR03079.1"/>
    <property type="molecule type" value="Genomic_DNA"/>
</dbReference>
<feature type="region of interest" description="Disordered" evidence="1">
    <location>
        <begin position="269"/>
        <end position="298"/>
    </location>
</feature>
<name>A0A1L6F839_9RHOO</name>
<reference evidence="2 3" key="1">
    <citation type="submission" date="2016-12" db="EMBL/GenBank/DDBJ databases">
        <title>Complete genome sequence of Thauera chlorobenzoica, a Betaproteobacterium degrading haloaromatics anaerobically to CO2 and halides.</title>
        <authorList>
            <person name="Goris T."/>
            <person name="Mergelsberg M."/>
            <person name="Boll M."/>
        </authorList>
    </citation>
    <scope>NUCLEOTIDE SEQUENCE [LARGE SCALE GENOMIC DNA]</scope>
    <source>
        <strain evidence="2 3">3CB1</strain>
    </source>
</reference>
<evidence type="ECO:0000313" key="2">
    <source>
        <dbReference type="EMBL" id="APR03079.1"/>
    </source>
</evidence>
<feature type="compositionally biased region" description="Basic and acidic residues" evidence="1">
    <location>
        <begin position="269"/>
        <end position="285"/>
    </location>
</feature>
<accession>A0A1L6F839</accession>
<feature type="region of interest" description="Disordered" evidence="1">
    <location>
        <begin position="349"/>
        <end position="372"/>
    </location>
</feature>
<protein>
    <submittedName>
        <fullName evidence="2">Uncharacterized protein</fullName>
    </submittedName>
</protein>
<feature type="compositionally biased region" description="Low complexity" evidence="1">
    <location>
        <begin position="361"/>
        <end position="372"/>
    </location>
</feature>
<dbReference type="AlphaFoldDB" id="A0A1L6F839"/>
<dbReference type="Proteomes" id="UP000185739">
    <property type="component" value="Chromosome"/>
</dbReference>
<proteinExistence type="predicted"/>
<evidence type="ECO:0000313" key="3">
    <source>
        <dbReference type="Proteomes" id="UP000185739"/>
    </source>
</evidence>
<dbReference type="KEGG" id="tcl:Tchl_0206"/>
<dbReference type="STRING" id="96773.Tchl_0206"/>
<evidence type="ECO:0000256" key="1">
    <source>
        <dbReference type="SAM" id="MobiDB-lite"/>
    </source>
</evidence>